<accession>A0ABY6BFC0</accession>
<feature type="domain" description="PDZ" evidence="3">
    <location>
        <begin position="526"/>
        <end position="596"/>
    </location>
</feature>
<dbReference type="EMBL" id="CP104694">
    <property type="protein sequence ID" value="UXI68454.1"/>
    <property type="molecule type" value="Genomic_DNA"/>
</dbReference>
<sequence length="612" mass="65759">MKRRKRWLASALFLCALAPSAQAATTDVFAECARAAGDWKAVRIVQSEGELRVGGLKGPLEGSEDVTTGQRITRYDLGVVKGAEGFDGTSAWSQDPGGEVTALDTPEARRRTATDSWISRRGYCGADAQGATIGPVRTATEEGRPFQVVDVTPVDANAITLWFDATSHLLARTVTRSGSDTVTTTYDDWRNVDGIQLPHRIVSDSGDVRNRSEILIARYRHSAAADATRFARPPMQRGTARVENGHTTVPFELVNNHIFVTARVDGKPLHVLVDTGGANILVPQAVQRLALKSEGQLVARGVGEKAVDLGMTRAQSLTLAGLTFEQPSFYVIDLDVLPQVEGVPVDGILGYEVFRRFIVRIDYAARTLHLYDPSSFTPPAKATAMSFALTERIPLIDATIDGLPARVSIDTGSRSSLSLHSPFVREHGLVEKLRGGPESVAGWGVGGPSRARPARLPSLKMGDVTLRNLAVDLFTGDKGAFANPEISANLGGGVLRRFTVTLDYENRRIYLEPNSEFGEADSFDRSGLWLHSDGAALKIVEVAPHSAAEKAGLKAGQRLTAIDGMPVARRTLAQWRAHLRDTAAGQSVALQAEGQSSPVAVVLADRIPAPAQ</sequence>
<dbReference type="Pfam" id="PF13650">
    <property type="entry name" value="Asp_protease_2"/>
    <property type="match status" value="2"/>
</dbReference>
<keyword evidence="4" id="KW-0378">Hydrolase</keyword>
<dbReference type="InterPro" id="IPR021109">
    <property type="entry name" value="Peptidase_aspartic_dom_sf"/>
</dbReference>
<dbReference type="RefSeq" id="WP_261695414.1">
    <property type="nucleotide sequence ID" value="NZ_CP104694.1"/>
</dbReference>
<dbReference type="CDD" id="cd05483">
    <property type="entry name" value="retropepsin_like_bacteria"/>
    <property type="match status" value="2"/>
</dbReference>
<dbReference type="Pfam" id="PF17820">
    <property type="entry name" value="PDZ_6"/>
    <property type="match status" value="1"/>
</dbReference>
<protein>
    <submittedName>
        <fullName evidence="4">Aspartyl protease family protein</fullName>
    </submittedName>
</protein>
<keyword evidence="4" id="KW-0645">Protease</keyword>
<evidence type="ECO:0000313" key="5">
    <source>
        <dbReference type="Proteomes" id="UP001064632"/>
    </source>
</evidence>
<gene>
    <name evidence="4" type="ORF">N4264_02030</name>
</gene>
<evidence type="ECO:0000313" key="4">
    <source>
        <dbReference type="EMBL" id="UXI68454.1"/>
    </source>
</evidence>
<dbReference type="InterPro" id="IPR036034">
    <property type="entry name" value="PDZ_sf"/>
</dbReference>
<name>A0ABY6BFC0_9GAMM</name>
<dbReference type="GO" id="GO:0008233">
    <property type="term" value="F:peptidase activity"/>
    <property type="evidence" value="ECO:0007669"/>
    <property type="project" value="UniProtKB-KW"/>
</dbReference>
<feature type="signal peptide" evidence="2">
    <location>
        <begin position="1"/>
        <end position="23"/>
    </location>
</feature>
<dbReference type="Proteomes" id="UP001064632">
    <property type="component" value="Chromosome"/>
</dbReference>
<evidence type="ECO:0000259" key="3">
    <source>
        <dbReference type="SMART" id="SM00228"/>
    </source>
</evidence>
<reference evidence="4" key="1">
    <citation type="submission" date="2022-09" db="EMBL/GenBank/DDBJ databases">
        <title>Tahibacter sp. nov., isolated from a fresh water.</title>
        <authorList>
            <person name="Baek J.H."/>
            <person name="Lee J.K."/>
            <person name="Kim J.M."/>
            <person name="Jeon C.O."/>
        </authorList>
    </citation>
    <scope>NUCLEOTIDE SEQUENCE</scope>
    <source>
        <strain evidence="4">W38</strain>
    </source>
</reference>
<feature type="chain" id="PRO_5047154933" evidence="2">
    <location>
        <begin position="24"/>
        <end position="612"/>
    </location>
</feature>
<dbReference type="InterPro" id="IPR041489">
    <property type="entry name" value="PDZ_6"/>
</dbReference>
<evidence type="ECO:0000256" key="1">
    <source>
        <dbReference type="SAM" id="MobiDB-lite"/>
    </source>
</evidence>
<dbReference type="InterPro" id="IPR034122">
    <property type="entry name" value="Retropepsin-like_bacterial"/>
</dbReference>
<dbReference type="Gene3D" id="2.50.20.10">
    <property type="entry name" value="Lipoprotein localisation LolA/LolB/LppX"/>
    <property type="match status" value="1"/>
</dbReference>
<keyword evidence="5" id="KW-1185">Reference proteome</keyword>
<keyword evidence="2" id="KW-0732">Signal</keyword>
<dbReference type="Gene3D" id="2.30.42.10">
    <property type="match status" value="1"/>
</dbReference>
<evidence type="ECO:0000256" key="2">
    <source>
        <dbReference type="SAM" id="SignalP"/>
    </source>
</evidence>
<dbReference type="SMART" id="SM00228">
    <property type="entry name" value="PDZ"/>
    <property type="match status" value="1"/>
</dbReference>
<dbReference type="Gene3D" id="2.40.70.10">
    <property type="entry name" value="Acid Proteases"/>
    <property type="match status" value="2"/>
</dbReference>
<feature type="region of interest" description="Disordered" evidence="1">
    <location>
        <begin position="88"/>
        <end position="111"/>
    </location>
</feature>
<dbReference type="SUPFAM" id="SSF50156">
    <property type="entry name" value="PDZ domain-like"/>
    <property type="match status" value="1"/>
</dbReference>
<dbReference type="InterPro" id="IPR001478">
    <property type="entry name" value="PDZ"/>
</dbReference>
<proteinExistence type="predicted"/>
<dbReference type="GO" id="GO:0006508">
    <property type="term" value="P:proteolysis"/>
    <property type="evidence" value="ECO:0007669"/>
    <property type="project" value="UniProtKB-KW"/>
</dbReference>
<dbReference type="SUPFAM" id="SSF50630">
    <property type="entry name" value="Acid proteases"/>
    <property type="match status" value="1"/>
</dbReference>
<organism evidence="4 5">
    <name type="scientific">Tahibacter amnicola</name>
    <dbReference type="NCBI Taxonomy" id="2976241"/>
    <lineage>
        <taxon>Bacteria</taxon>
        <taxon>Pseudomonadati</taxon>
        <taxon>Pseudomonadota</taxon>
        <taxon>Gammaproteobacteria</taxon>
        <taxon>Lysobacterales</taxon>
        <taxon>Rhodanobacteraceae</taxon>
        <taxon>Tahibacter</taxon>
    </lineage>
</organism>